<protein>
    <recommendedName>
        <fullName evidence="13">Serine dehydratase</fullName>
    </recommendedName>
</protein>
<dbReference type="InterPro" id="IPR001926">
    <property type="entry name" value="TrpB-like_PALP"/>
</dbReference>
<dbReference type="SUPFAM" id="SSF53686">
    <property type="entry name" value="Tryptophan synthase beta subunit-like PLP-dependent enzymes"/>
    <property type="match status" value="1"/>
</dbReference>
<feature type="domain" description="DUF218" evidence="11">
    <location>
        <begin position="359"/>
        <end position="486"/>
    </location>
</feature>
<dbReference type="GO" id="GO:0000287">
    <property type="term" value="F:magnesium ion binding"/>
    <property type="evidence" value="ECO:0007669"/>
    <property type="project" value="TreeGrafter"/>
</dbReference>
<dbReference type="InterPro" id="IPR003848">
    <property type="entry name" value="DUF218"/>
</dbReference>
<dbReference type="EMBL" id="JAPDRN010000057">
    <property type="protein sequence ID" value="KAJ9631366.1"/>
    <property type="molecule type" value="Genomic_DNA"/>
</dbReference>
<evidence type="ECO:0000256" key="5">
    <source>
        <dbReference type="ARBA" id="ARBA00010869"/>
    </source>
</evidence>
<proteinExistence type="inferred from homology"/>
<sequence length="522" mass="55168">MSDSLLPRADDVLAAAARIAPHASVTPVLRSRTLDALAGAQLSFKAEHLQRGGAFKFRGACNAVWSLDADHAGAGVVTHSSGNHGAALALAARTRGIPCHVVVPEGAVAAKLANIARHGATLWRCPATIADREATCAKVQADTGATLVHPYTNPAVMAGQGTAALELLHSEGPFDVLVVPVGGGGLASGTALALQHASPGTRLVLAEPAGADDTARSLATGTRQEAFTPDTICDGLRTLIGAPNFALLQSAGAEVIVVDDAATVAAMRLLWDVLKQVVEPSSAIVLAAVLAQPARFAGLRVGLVLSGGNVDLPALRRRGERTGLLGWLWRLFILLVIWLLGVTAWIVWVGERDQAAKADAIIVLGAAAYDAKPSPVFEERIRHGLDLYDAGYAPLLIFTGGYGGTGARFSESQVARRYALKHGIPDEAILIETASRNTVQNLVEAKRLMDQRKLHSVIIVSDPLHMARALRLSKALGIQALASSTPSTRFRSFHTSWRFLVQEIYFFHRDLVRPPLSSPANT</sequence>
<evidence type="ECO:0000256" key="3">
    <source>
        <dbReference type="ARBA" id="ARBA00001936"/>
    </source>
</evidence>
<keyword evidence="8" id="KW-0456">Lyase</keyword>
<dbReference type="Pfam" id="PF02698">
    <property type="entry name" value="DUF218"/>
    <property type="match status" value="1"/>
</dbReference>
<evidence type="ECO:0008006" key="13">
    <source>
        <dbReference type="Google" id="ProtNLM"/>
    </source>
</evidence>
<feature type="domain" description="Tryptophan synthase beta chain-like PALP" evidence="10">
    <location>
        <begin position="20"/>
        <end position="307"/>
    </location>
</feature>
<dbReference type="Gene3D" id="3.40.50.620">
    <property type="entry name" value="HUPs"/>
    <property type="match status" value="1"/>
</dbReference>
<comment type="cofactor">
    <cofactor evidence="4">
        <name>Mg(2+)</name>
        <dbReference type="ChEBI" id="CHEBI:18420"/>
    </cofactor>
</comment>
<dbReference type="GO" id="GO:0070179">
    <property type="term" value="P:D-serine biosynthetic process"/>
    <property type="evidence" value="ECO:0007669"/>
    <property type="project" value="TreeGrafter"/>
</dbReference>
<evidence type="ECO:0000256" key="7">
    <source>
        <dbReference type="ARBA" id="ARBA00022898"/>
    </source>
</evidence>
<keyword evidence="9" id="KW-0472">Membrane</keyword>
<keyword evidence="9" id="KW-1133">Transmembrane helix</keyword>
<reference evidence="12" key="1">
    <citation type="submission" date="2022-10" db="EMBL/GenBank/DDBJ databases">
        <title>Culturing micro-colonial fungi from biological soil crusts in the Mojave desert and describing Neophaeococcomyces mojavensis, and introducing the new genera and species Taxawa tesnikishii.</title>
        <authorList>
            <person name="Kurbessoian T."/>
            <person name="Stajich J.E."/>
        </authorList>
    </citation>
    <scope>NUCLEOTIDE SEQUENCE</scope>
    <source>
        <strain evidence="12">TK_35</strain>
    </source>
</reference>
<evidence type="ECO:0000313" key="12">
    <source>
        <dbReference type="EMBL" id="KAJ9631366.1"/>
    </source>
</evidence>
<evidence type="ECO:0000256" key="6">
    <source>
        <dbReference type="ARBA" id="ARBA00022842"/>
    </source>
</evidence>
<dbReference type="AlphaFoldDB" id="A0AA39CX79"/>
<feature type="transmembrane region" description="Helical" evidence="9">
    <location>
        <begin position="327"/>
        <end position="348"/>
    </location>
</feature>
<dbReference type="CDD" id="cd06259">
    <property type="entry name" value="YdcF-like"/>
    <property type="match status" value="1"/>
</dbReference>
<organism evidence="12">
    <name type="scientific">Knufia peltigerae</name>
    <dbReference type="NCBI Taxonomy" id="1002370"/>
    <lineage>
        <taxon>Eukaryota</taxon>
        <taxon>Fungi</taxon>
        <taxon>Dikarya</taxon>
        <taxon>Ascomycota</taxon>
        <taxon>Pezizomycotina</taxon>
        <taxon>Eurotiomycetes</taxon>
        <taxon>Chaetothyriomycetidae</taxon>
        <taxon>Chaetothyriales</taxon>
        <taxon>Trichomeriaceae</taxon>
        <taxon>Knufia</taxon>
    </lineage>
</organism>
<dbReference type="Gene3D" id="3.40.50.1100">
    <property type="match status" value="2"/>
</dbReference>
<comment type="caution">
    <text evidence="12">The sequence shown here is derived from an EMBL/GenBank/DDBJ whole genome shotgun (WGS) entry which is preliminary data.</text>
</comment>
<dbReference type="FunFam" id="3.40.50.1100:FF:000005">
    <property type="entry name" value="Threonine dehydratase catabolic"/>
    <property type="match status" value="1"/>
</dbReference>
<dbReference type="GO" id="GO:0003941">
    <property type="term" value="F:L-serine ammonia-lyase activity"/>
    <property type="evidence" value="ECO:0007669"/>
    <property type="project" value="TreeGrafter"/>
</dbReference>
<dbReference type="Pfam" id="PF00291">
    <property type="entry name" value="PALP"/>
    <property type="match status" value="1"/>
</dbReference>
<dbReference type="PANTHER" id="PTHR43050">
    <property type="entry name" value="SERINE / THREONINE RACEMASE FAMILY MEMBER"/>
    <property type="match status" value="1"/>
</dbReference>
<dbReference type="GO" id="GO:0018114">
    <property type="term" value="F:threonine racemase activity"/>
    <property type="evidence" value="ECO:0007669"/>
    <property type="project" value="TreeGrafter"/>
</dbReference>
<keyword evidence="9" id="KW-0812">Transmembrane</keyword>
<dbReference type="PANTHER" id="PTHR43050:SF1">
    <property type="entry name" value="SERINE RACEMASE"/>
    <property type="match status" value="1"/>
</dbReference>
<keyword evidence="7" id="KW-0663">Pyridoxal phosphate</keyword>
<evidence type="ECO:0000259" key="10">
    <source>
        <dbReference type="Pfam" id="PF00291"/>
    </source>
</evidence>
<comment type="cofactor">
    <cofactor evidence="3">
        <name>Mn(2+)</name>
        <dbReference type="ChEBI" id="CHEBI:29035"/>
    </cofactor>
</comment>
<evidence type="ECO:0000256" key="9">
    <source>
        <dbReference type="SAM" id="Phobius"/>
    </source>
</evidence>
<dbReference type="InterPro" id="IPR036052">
    <property type="entry name" value="TrpB-like_PALP_sf"/>
</dbReference>
<dbReference type="CDD" id="cd01562">
    <property type="entry name" value="Thr-dehyd"/>
    <property type="match status" value="1"/>
</dbReference>
<evidence type="ECO:0000259" key="11">
    <source>
        <dbReference type="Pfam" id="PF02698"/>
    </source>
</evidence>
<gene>
    <name evidence="12" type="ORF">H2204_008092</name>
</gene>
<dbReference type="GO" id="GO:0030170">
    <property type="term" value="F:pyridoxal phosphate binding"/>
    <property type="evidence" value="ECO:0007669"/>
    <property type="project" value="InterPro"/>
</dbReference>
<evidence type="ECO:0000256" key="8">
    <source>
        <dbReference type="ARBA" id="ARBA00023239"/>
    </source>
</evidence>
<comment type="similarity">
    <text evidence="5">Belongs to the serine/threonine dehydratase family.</text>
</comment>
<evidence type="ECO:0000256" key="4">
    <source>
        <dbReference type="ARBA" id="ARBA00001946"/>
    </source>
</evidence>
<keyword evidence="6" id="KW-0460">Magnesium</keyword>
<comment type="cofactor">
    <cofactor evidence="1">
        <name>Ca(2+)</name>
        <dbReference type="ChEBI" id="CHEBI:29108"/>
    </cofactor>
</comment>
<dbReference type="InterPro" id="IPR000634">
    <property type="entry name" value="Ser/Thr_deHydtase_PyrdxlP-BS"/>
</dbReference>
<dbReference type="InterPro" id="IPR014729">
    <property type="entry name" value="Rossmann-like_a/b/a_fold"/>
</dbReference>
<evidence type="ECO:0000256" key="2">
    <source>
        <dbReference type="ARBA" id="ARBA00001933"/>
    </source>
</evidence>
<dbReference type="PROSITE" id="PS00165">
    <property type="entry name" value="DEHYDRATASE_SER_THR"/>
    <property type="match status" value="1"/>
</dbReference>
<evidence type="ECO:0000256" key="1">
    <source>
        <dbReference type="ARBA" id="ARBA00001913"/>
    </source>
</evidence>
<comment type="cofactor">
    <cofactor evidence="2">
        <name>pyridoxal 5'-phosphate</name>
        <dbReference type="ChEBI" id="CHEBI:597326"/>
    </cofactor>
</comment>
<accession>A0AA39CX79</accession>
<name>A0AA39CX79_9EURO</name>
<dbReference type="GO" id="GO:0005524">
    <property type="term" value="F:ATP binding"/>
    <property type="evidence" value="ECO:0007669"/>
    <property type="project" value="TreeGrafter"/>
</dbReference>
<dbReference type="GO" id="GO:0030378">
    <property type="term" value="F:serine racemase activity"/>
    <property type="evidence" value="ECO:0007669"/>
    <property type="project" value="TreeGrafter"/>
</dbReference>